<feature type="transmembrane region" description="Helical" evidence="1">
    <location>
        <begin position="382"/>
        <end position="402"/>
    </location>
</feature>
<evidence type="ECO:0000313" key="2">
    <source>
        <dbReference type="EMBL" id="KII71078.1"/>
    </source>
</evidence>
<name>A0A0C2JNZ8_THEKT</name>
<dbReference type="AlphaFoldDB" id="A0A0C2JNZ8"/>
<evidence type="ECO:0000256" key="1">
    <source>
        <dbReference type="SAM" id="Phobius"/>
    </source>
</evidence>
<organism evidence="2 3">
    <name type="scientific">Thelohanellus kitauei</name>
    <name type="common">Myxosporean</name>
    <dbReference type="NCBI Taxonomy" id="669202"/>
    <lineage>
        <taxon>Eukaryota</taxon>
        <taxon>Metazoa</taxon>
        <taxon>Cnidaria</taxon>
        <taxon>Myxozoa</taxon>
        <taxon>Myxosporea</taxon>
        <taxon>Bivalvulida</taxon>
        <taxon>Platysporina</taxon>
        <taxon>Myxobolidae</taxon>
        <taxon>Thelohanellus</taxon>
    </lineage>
</organism>
<accession>A0A0C2JNZ8</accession>
<dbReference type="EMBL" id="JWZT01001864">
    <property type="protein sequence ID" value="KII71078.1"/>
    <property type="molecule type" value="Genomic_DNA"/>
</dbReference>
<feature type="transmembrane region" description="Helical" evidence="1">
    <location>
        <begin position="456"/>
        <end position="476"/>
    </location>
</feature>
<sequence>MNQEVKIRKGFARIISNWQRQVRYGVKVNLQGLYLLKLYKIGSDMLFRHFNELSHDHMTEIFMGMSYLTSADRVLLQAQHYADIDKFIFRMKRPNHVNNRYIIRFIKSLFTPIYIKKQFCYNLTKLFLAGIHDDDRCFCKPCKVFIFDVLQIVCSSIFEPWFVNRIISDPECNIIFDILKFFTVYFVKNDIYLVKDEMILFQLLRELFFVVNGGMFLESQQNFDSLALLVDAFLIFTMKFYKHVRFFILYGDIMSKYISLFYAILRHIFSEKVSSRVNLRYVIGGMESRIFKILFDSTFQNKPQSLNIDLALIYRFFLQKRLVVVGEIKANIIMNYYTCHVYKCFDCMTFVILDYFSFWVLYPQILVHFFHEPYLVLTPELVKGWFLELARFMVNFIPLNVFHFDLQNNYSTLFTFFCILTSYFGTLCGDVMVFNYKQKALLNELSNMVFYYVDISFSHHITYYSAMILFLVLEFLKNNNRPTELFRIQCDIKIFIGAYLDHAVYDDTRLFKILSKIFKSEDVSKIKNRWKLDLSTADNPCIMEYIMDLMEKLPKLSIDITPQIEELYEKTLLVITLAQKAFESQP</sequence>
<dbReference type="Proteomes" id="UP000031668">
    <property type="component" value="Unassembled WGS sequence"/>
</dbReference>
<gene>
    <name evidence="2" type="ORF">RF11_00374</name>
</gene>
<keyword evidence="1" id="KW-1133">Transmembrane helix</keyword>
<keyword evidence="1" id="KW-0812">Transmembrane</keyword>
<feature type="transmembrane region" description="Helical" evidence="1">
    <location>
        <begin position="344"/>
        <end position="362"/>
    </location>
</feature>
<reference evidence="2 3" key="1">
    <citation type="journal article" date="2014" name="Genome Biol. Evol.">
        <title>The genome of the myxosporean Thelohanellus kitauei shows adaptations to nutrient acquisition within its fish host.</title>
        <authorList>
            <person name="Yang Y."/>
            <person name="Xiong J."/>
            <person name="Zhou Z."/>
            <person name="Huo F."/>
            <person name="Miao W."/>
            <person name="Ran C."/>
            <person name="Liu Y."/>
            <person name="Zhang J."/>
            <person name="Feng J."/>
            <person name="Wang M."/>
            <person name="Wang M."/>
            <person name="Wang L."/>
            <person name="Yao B."/>
        </authorList>
    </citation>
    <scope>NUCLEOTIDE SEQUENCE [LARGE SCALE GENOMIC DNA]</scope>
    <source>
        <strain evidence="2">Wuqing</strain>
    </source>
</reference>
<comment type="caution">
    <text evidence="2">The sequence shown here is derived from an EMBL/GenBank/DDBJ whole genome shotgun (WGS) entry which is preliminary data.</text>
</comment>
<keyword evidence="1" id="KW-0472">Membrane</keyword>
<proteinExistence type="predicted"/>
<feature type="transmembrane region" description="Helical" evidence="1">
    <location>
        <begin position="414"/>
        <end position="436"/>
    </location>
</feature>
<protein>
    <submittedName>
        <fullName evidence="2">Uncharacterized protein</fullName>
    </submittedName>
</protein>
<evidence type="ECO:0000313" key="3">
    <source>
        <dbReference type="Proteomes" id="UP000031668"/>
    </source>
</evidence>
<keyword evidence="3" id="KW-1185">Reference proteome</keyword>
<feature type="transmembrane region" description="Helical" evidence="1">
    <location>
        <begin position="247"/>
        <end position="265"/>
    </location>
</feature>